<name>A0A942V3D2_9FIRM</name>
<dbReference type="CDD" id="cd01087">
    <property type="entry name" value="Prolidase"/>
    <property type="match status" value="1"/>
</dbReference>
<dbReference type="PANTHER" id="PTHR43226:SF4">
    <property type="entry name" value="XAA-PRO AMINOPEPTIDASE 3"/>
    <property type="match status" value="1"/>
</dbReference>
<dbReference type="SUPFAM" id="SSF55920">
    <property type="entry name" value="Creatinase/aminopeptidase"/>
    <property type="match status" value="1"/>
</dbReference>
<dbReference type="Proteomes" id="UP000724672">
    <property type="component" value="Unassembled WGS sequence"/>
</dbReference>
<dbReference type="GO" id="GO:0006508">
    <property type="term" value="P:proteolysis"/>
    <property type="evidence" value="ECO:0007669"/>
    <property type="project" value="TreeGrafter"/>
</dbReference>
<proteinExistence type="inferred from homology"/>
<keyword evidence="10" id="KW-1185">Reference proteome</keyword>
<dbReference type="GO" id="GO:0005829">
    <property type="term" value="C:cytosol"/>
    <property type="evidence" value="ECO:0007669"/>
    <property type="project" value="TreeGrafter"/>
</dbReference>
<sequence length="445" mass="51323">MFSFIFSGCKLEKSNNIDNKHISKEVKNKEIKDEDFFNNNRKLLYENIEENSMVLLFAGIGEGEFISNRNLYYLTGIEEENSILVITKIDSKIEEVIFINPPDSNRDRWIGKSLSIEEVSAISGINNVEYNNSFMDYINQIIKDVDNAYIDLENYNFDAIKAMERSNKFISFKPTIDQSFALELHEKNDEIYINNINNILGNSRMIKNAKEIEKVKSAIKITKLGLENIMKNTKPNIWEYQLEAYYNFILDMNGIKRTSFESIIASGQNATILHYSDNDSKINENELVLIDVGVVYNQYCSDITRTIPSNGKFTDRQKEMYNIVLNAQKQVLDNIKPGVSFKQLNEIAKINLSRGLSNMGFNENLNEYYPHFIGHQLGLDTHDLYGEGDILKENMVITIEPGIYIEDEKIGIRIEDNILVTKDGYINLSEDIIKSVEEIEKFMVK</sequence>
<comment type="caution">
    <text evidence="9">The sequence shown here is derived from an EMBL/GenBank/DDBJ whole genome shotgun (WGS) entry which is preliminary data.</text>
</comment>
<dbReference type="Gene3D" id="3.90.230.10">
    <property type="entry name" value="Creatinase/methionine aminopeptidase superfamily"/>
    <property type="match status" value="1"/>
</dbReference>
<dbReference type="EMBL" id="WSFT01000044">
    <property type="protein sequence ID" value="MBS4539207.1"/>
    <property type="molecule type" value="Genomic_DNA"/>
</dbReference>
<dbReference type="InterPro" id="IPR052433">
    <property type="entry name" value="X-Pro_dipept-like"/>
</dbReference>
<keyword evidence="6" id="KW-0378">Hydrolase</keyword>
<evidence type="ECO:0000256" key="1">
    <source>
        <dbReference type="ARBA" id="ARBA00001424"/>
    </source>
</evidence>
<evidence type="ECO:0000256" key="3">
    <source>
        <dbReference type="ARBA" id="ARBA00008766"/>
    </source>
</evidence>
<keyword evidence="7" id="KW-0464">Manganese</keyword>
<keyword evidence="9" id="KW-0645">Protease</keyword>
<dbReference type="InterPro" id="IPR029149">
    <property type="entry name" value="Creatin/AminoP/Spt16_N"/>
</dbReference>
<dbReference type="Pfam" id="PF05195">
    <property type="entry name" value="AMP_N"/>
    <property type="match status" value="1"/>
</dbReference>
<gene>
    <name evidence="9" type="ORF">GOQ27_12095</name>
</gene>
<accession>A0A942V3D2</accession>
<evidence type="ECO:0000256" key="5">
    <source>
        <dbReference type="ARBA" id="ARBA00022723"/>
    </source>
</evidence>
<dbReference type="PANTHER" id="PTHR43226">
    <property type="entry name" value="XAA-PRO AMINOPEPTIDASE 3"/>
    <property type="match status" value="1"/>
</dbReference>
<feature type="domain" description="Aminopeptidase P N-terminal" evidence="8">
    <location>
        <begin position="32"/>
        <end position="158"/>
    </location>
</feature>
<dbReference type="SMART" id="SM01011">
    <property type="entry name" value="AMP_N"/>
    <property type="match status" value="1"/>
</dbReference>
<comment type="similarity">
    <text evidence="3">Belongs to the peptidase M24B family.</text>
</comment>
<evidence type="ECO:0000256" key="6">
    <source>
        <dbReference type="ARBA" id="ARBA00022801"/>
    </source>
</evidence>
<dbReference type="GO" id="GO:0030145">
    <property type="term" value="F:manganese ion binding"/>
    <property type="evidence" value="ECO:0007669"/>
    <property type="project" value="InterPro"/>
</dbReference>
<dbReference type="AlphaFoldDB" id="A0A942V3D2"/>
<comment type="catalytic activity">
    <reaction evidence="1">
        <text>Release of any N-terminal amino acid, including proline, that is linked to proline, even from a dipeptide or tripeptide.</text>
        <dbReference type="EC" id="3.4.11.9"/>
    </reaction>
</comment>
<organism evidence="9 10">
    <name type="scientific">Anaeromonas frigoriresistens</name>
    <dbReference type="NCBI Taxonomy" id="2683708"/>
    <lineage>
        <taxon>Bacteria</taxon>
        <taxon>Bacillati</taxon>
        <taxon>Bacillota</taxon>
        <taxon>Tissierellia</taxon>
        <taxon>Tissierellales</taxon>
        <taxon>Thermohalobacteraceae</taxon>
        <taxon>Anaeromonas</taxon>
    </lineage>
</organism>
<evidence type="ECO:0000256" key="7">
    <source>
        <dbReference type="ARBA" id="ARBA00023211"/>
    </source>
</evidence>
<dbReference type="Gene3D" id="3.40.350.10">
    <property type="entry name" value="Creatinase/prolidase N-terminal domain"/>
    <property type="match status" value="1"/>
</dbReference>
<dbReference type="SUPFAM" id="SSF53092">
    <property type="entry name" value="Creatinase/prolidase N-terminal domain"/>
    <property type="match status" value="1"/>
</dbReference>
<evidence type="ECO:0000256" key="4">
    <source>
        <dbReference type="ARBA" id="ARBA00012574"/>
    </source>
</evidence>
<evidence type="ECO:0000256" key="2">
    <source>
        <dbReference type="ARBA" id="ARBA00001936"/>
    </source>
</evidence>
<dbReference type="Pfam" id="PF00557">
    <property type="entry name" value="Peptidase_M24"/>
    <property type="match status" value="1"/>
</dbReference>
<evidence type="ECO:0000313" key="9">
    <source>
        <dbReference type="EMBL" id="MBS4539207.1"/>
    </source>
</evidence>
<dbReference type="GO" id="GO:0070006">
    <property type="term" value="F:metalloaminopeptidase activity"/>
    <property type="evidence" value="ECO:0007669"/>
    <property type="project" value="InterPro"/>
</dbReference>
<keyword evidence="9" id="KW-0031">Aminopeptidase</keyword>
<keyword evidence="5" id="KW-0479">Metal-binding</keyword>
<evidence type="ECO:0000313" key="10">
    <source>
        <dbReference type="Proteomes" id="UP000724672"/>
    </source>
</evidence>
<protein>
    <recommendedName>
        <fullName evidence="4">Xaa-Pro aminopeptidase</fullName>
        <ecNumber evidence="4">3.4.11.9</ecNumber>
    </recommendedName>
</protein>
<evidence type="ECO:0000259" key="8">
    <source>
        <dbReference type="SMART" id="SM01011"/>
    </source>
</evidence>
<dbReference type="InterPro" id="IPR000994">
    <property type="entry name" value="Pept_M24"/>
</dbReference>
<dbReference type="InterPro" id="IPR007865">
    <property type="entry name" value="Aminopep_P_N"/>
</dbReference>
<comment type="cofactor">
    <cofactor evidence="2">
        <name>Mn(2+)</name>
        <dbReference type="ChEBI" id="CHEBI:29035"/>
    </cofactor>
</comment>
<dbReference type="EC" id="3.4.11.9" evidence="4"/>
<dbReference type="InterPro" id="IPR036005">
    <property type="entry name" value="Creatinase/aminopeptidase-like"/>
</dbReference>
<reference evidence="9" key="1">
    <citation type="submission" date="2019-12" db="EMBL/GenBank/DDBJ databases">
        <title>Clostridiaceae gen. nov. sp. nov., isolated from sediment in Xinjiang, China.</title>
        <authorList>
            <person name="Zhang R."/>
        </authorList>
    </citation>
    <scope>NUCLEOTIDE SEQUENCE</scope>
    <source>
        <strain evidence="9">D2Q-11</strain>
    </source>
</reference>